<evidence type="ECO:0000313" key="1">
    <source>
        <dbReference type="EMBL" id="CAI2373454.1"/>
    </source>
</evidence>
<protein>
    <submittedName>
        <fullName evidence="1">Uncharacterized protein</fullName>
    </submittedName>
</protein>
<accession>A0AAD1XIP3</accession>
<organism evidence="1 2">
    <name type="scientific">Euplotes crassus</name>
    <dbReference type="NCBI Taxonomy" id="5936"/>
    <lineage>
        <taxon>Eukaryota</taxon>
        <taxon>Sar</taxon>
        <taxon>Alveolata</taxon>
        <taxon>Ciliophora</taxon>
        <taxon>Intramacronucleata</taxon>
        <taxon>Spirotrichea</taxon>
        <taxon>Hypotrichia</taxon>
        <taxon>Euplotida</taxon>
        <taxon>Euplotidae</taxon>
        <taxon>Moneuplotes</taxon>
    </lineage>
</organism>
<sequence>MFTQVPKVKFNFNKAQMYTSNANSHLMSHRNEPKSMILKRNLSCFRTSKKNRQSKSRLMNMRKNRALLNGNSRFRDHNNQSEKVLHQLADIKIKKLPKVFNYYQEDLDSKMQRSMSLSSHSKGFRIRKSGDKIDIPTKNEDKLSFRSILTTIIERNKRFEQQRPPIDKIRSLILGSKRARERAEKSWKDDRANFTPFVAPAPGPPQEMQGAVQKIRIRIRSKAKTPMIP</sequence>
<dbReference type="Proteomes" id="UP001295684">
    <property type="component" value="Unassembled WGS sequence"/>
</dbReference>
<dbReference type="EMBL" id="CAMPGE010014804">
    <property type="protein sequence ID" value="CAI2373454.1"/>
    <property type="molecule type" value="Genomic_DNA"/>
</dbReference>
<proteinExistence type="predicted"/>
<dbReference type="AlphaFoldDB" id="A0AAD1XIP3"/>
<keyword evidence="2" id="KW-1185">Reference proteome</keyword>
<name>A0AAD1XIP3_EUPCR</name>
<gene>
    <name evidence="1" type="ORF">ECRASSUSDP1_LOCUS14800</name>
</gene>
<comment type="caution">
    <text evidence="1">The sequence shown here is derived from an EMBL/GenBank/DDBJ whole genome shotgun (WGS) entry which is preliminary data.</text>
</comment>
<reference evidence="1" key="1">
    <citation type="submission" date="2023-07" db="EMBL/GenBank/DDBJ databases">
        <authorList>
            <consortium name="AG Swart"/>
            <person name="Singh M."/>
            <person name="Singh A."/>
            <person name="Seah K."/>
            <person name="Emmerich C."/>
        </authorList>
    </citation>
    <scope>NUCLEOTIDE SEQUENCE</scope>
    <source>
        <strain evidence="1">DP1</strain>
    </source>
</reference>
<evidence type="ECO:0000313" key="2">
    <source>
        <dbReference type="Proteomes" id="UP001295684"/>
    </source>
</evidence>